<dbReference type="RefSeq" id="WP_268046272.1">
    <property type="nucleotide sequence ID" value="NZ_CP104064.1"/>
</dbReference>
<protein>
    <recommendedName>
        <fullName evidence="3">Transcriptional regulator</fullName>
    </recommendedName>
</protein>
<dbReference type="EMBL" id="CP104064">
    <property type="protein sequence ID" value="WAH38686.1"/>
    <property type="molecule type" value="Genomic_DNA"/>
</dbReference>
<dbReference type="Proteomes" id="UP001164803">
    <property type="component" value="Chromosome"/>
</dbReference>
<sequence>MEQPLDSPDVVLNEIKQLYIQSGGILSKKHVKKHYPEILRQALYYFPSWEHAVAKATE</sequence>
<name>A0ABY6Z731_9BACL</name>
<accession>A0ABY6Z731</accession>
<gene>
    <name evidence="1" type="ORF">NZD86_09480</name>
</gene>
<evidence type="ECO:0000313" key="1">
    <source>
        <dbReference type="EMBL" id="WAH38686.1"/>
    </source>
</evidence>
<organism evidence="1 2">
    <name type="scientific">Alicyclobacillus dauci</name>
    <dbReference type="NCBI Taxonomy" id="1475485"/>
    <lineage>
        <taxon>Bacteria</taxon>
        <taxon>Bacillati</taxon>
        <taxon>Bacillota</taxon>
        <taxon>Bacilli</taxon>
        <taxon>Bacillales</taxon>
        <taxon>Alicyclobacillaceae</taxon>
        <taxon>Alicyclobacillus</taxon>
    </lineage>
</organism>
<keyword evidence="2" id="KW-1185">Reference proteome</keyword>
<reference evidence="1" key="1">
    <citation type="submission" date="2022-08" db="EMBL/GenBank/DDBJ databases">
        <title>Alicyclobacillus dauci DSM2870, complete genome.</title>
        <authorList>
            <person name="Wang Q."/>
            <person name="Cai R."/>
            <person name="Wang Z."/>
        </authorList>
    </citation>
    <scope>NUCLEOTIDE SEQUENCE</scope>
    <source>
        <strain evidence="1">DSM 28700</strain>
    </source>
</reference>
<evidence type="ECO:0000313" key="2">
    <source>
        <dbReference type="Proteomes" id="UP001164803"/>
    </source>
</evidence>
<evidence type="ECO:0008006" key="3">
    <source>
        <dbReference type="Google" id="ProtNLM"/>
    </source>
</evidence>
<proteinExistence type="predicted"/>